<evidence type="ECO:0000313" key="1">
    <source>
        <dbReference type="EMBL" id="CAF4987974.1"/>
    </source>
</evidence>
<dbReference type="Proteomes" id="UP000676336">
    <property type="component" value="Unassembled WGS sequence"/>
</dbReference>
<gene>
    <name evidence="1" type="ORF">SMN809_LOCUS56107</name>
</gene>
<sequence length="53" mass="6677">MRRHHPHDTYYDSYRSDRQLYEQVYRPSPMEPIIVDEFEDEMIFPTGYEEDYE</sequence>
<name>A0A8S3DC75_9BILA</name>
<dbReference type="AlphaFoldDB" id="A0A8S3DC75"/>
<evidence type="ECO:0000313" key="2">
    <source>
        <dbReference type="Proteomes" id="UP000676336"/>
    </source>
</evidence>
<feature type="non-terminal residue" evidence="1">
    <location>
        <position position="1"/>
    </location>
</feature>
<reference evidence="1" key="1">
    <citation type="submission" date="2021-02" db="EMBL/GenBank/DDBJ databases">
        <authorList>
            <person name="Nowell W R."/>
        </authorList>
    </citation>
    <scope>NUCLEOTIDE SEQUENCE</scope>
</reference>
<protein>
    <submittedName>
        <fullName evidence="1">Uncharacterized protein</fullName>
    </submittedName>
</protein>
<comment type="caution">
    <text evidence="1">The sequence shown here is derived from an EMBL/GenBank/DDBJ whole genome shotgun (WGS) entry which is preliminary data.</text>
</comment>
<dbReference type="EMBL" id="CAJOBI010199829">
    <property type="protein sequence ID" value="CAF4987974.1"/>
    <property type="molecule type" value="Genomic_DNA"/>
</dbReference>
<accession>A0A8S3DC75</accession>
<organism evidence="1 2">
    <name type="scientific">Rotaria magnacalcarata</name>
    <dbReference type="NCBI Taxonomy" id="392030"/>
    <lineage>
        <taxon>Eukaryota</taxon>
        <taxon>Metazoa</taxon>
        <taxon>Spiralia</taxon>
        <taxon>Gnathifera</taxon>
        <taxon>Rotifera</taxon>
        <taxon>Eurotatoria</taxon>
        <taxon>Bdelloidea</taxon>
        <taxon>Philodinida</taxon>
        <taxon>Philodinidae</taxon>
        <taxon>Rotaria</taxon>
    </lineage>
</organism>
<proteinExistence type="predicted"/>